<dbReference type="InterPro" id="IPR035281">
    <property type="entry name" value="DUF5359"/>
</dbReference>
<evidence type="ECO:0000313" key="2">
    <source>
        <dbReference type="EMBL" id="MDM5438010.1"/>
    </source>
</evidence>
<protein>
    <submittedName>
        <fullName evidence="2">DUF5359 family protein</fullName>
    </submittedName>
</protein>
<organism evidence="2 3">
    <name type="scientific">Bacillus hominis</name>
    <dbReference type="NCBI Taxonomy" id="2817478"/>
    <lineage>
        <taxon>Bacteria</taxon>
        <taxon>Bacillati</taxon>
        <taxon>Bacillota</taxon>
        <taxon>Bacilli</taxon>
        <taxon>Bacillales</taxon>
        <taxon>Bacillaceae</taxon>
        <taxon>Bacillus</taxon>
        <taxon>Bacillus cereus group</taxon>
    </lineage>
</organism>
<dbReference type="Proteomes" id="UP001224139">
    <property type="component" value="Unassembled WGS sequence"/>
</dbReference>
<evidence type="ECO:0000256" key="1">
    <source>
        <dbReference type="SAM" id="Phobius"/>
    </source>
</evidence>
<dbReference type="Pfam" id="PF17313">
    <property type="entry name" value="DUF5359"/>
    <property type="match status" value="1"/>
</dbReference>
<gene>
    <name evidence="2" type="ORF">QUG02_07635</name>
</gene>
<dbReference type="RefSeq" id="WP_087946710.1">
    <property type="nucleotide sequence ID" value="NZ_BOQD01000528.1"/>
</dbReference>
<comment type="caution">
    <text evidence="2">The sequence shown here is derived from an EMBL/GenBank/DDBJ whole genome shotgun (WGS) entry which is preliminary data.</text>
</comment>
<keyword evidence="1" id="KW-0472">Membrane</keyword>
<dbReference type="EMBL" id="JAUCFG010000002">
    <property type="protein sequence ID" value="MDM5438010.1"/>
    <property type="molecule type" value="Genomic_DNA"/>
</dbReference>
<keyword evidence="1" id="KW-1133">Transmembrane helix</keyword>
<accession>A0ABT7R4Z6</accession>
<proteinExistence type="predicted"/>
<feature type="transmembrane region" description="Helical" evidence="1">
    <location>
        <begin position="7"/>
        <end position="27"/>
    </location>
</feature>
<keyword evidence="1" id="KW-0812">Transmembrane</keyword>
<evidence type="ECO:0000313" key="3">
    <source>
        <dbReference type="Proteomes" id="UP001224139"/>
    </source>
</evidence>
<sequence>MKKVEKIIIRILLIQFVCLSVIQLLFIHKSSVKYLSKIVYYEGVVTKNRAEILQVNK</sequence>
<keyword evidence="3" id="KW-1185">Reference proteome</keyword>
<reference evidence="2 3" key="1">
    <citation type="submission" date="2023-06" db="EMBL/GenBank/DDBJ databases">
        <title>Comparative genomics of Bacillaceae isolates and their secondary metabolite potential.</title>
        <authorList>
            <person name="Song L."/>
            <person name="Nielsen L.J."/>
            <person name="Mohite O."/>
            <person name="Xu X."/>
            <person name="Weber T."/>
            <person name="Kovacs A.T."/>
        </authorList>
    </citation>
    <scope>NUCLEOTIDE SEQUENCE [LARGE SCALE GENOMIC DNA]</scope>
    <source>
        <strain evidence="2 3">DX2.1</strain>
    </source>
</reference>
<name>A0ABT7R4Z6_9BACI</name>